<accession>A0ABD0VJZ7</accession>
<dbReference type="PANTHER" id="PTHR12606:SF1">
    <property type="entry name" value="UBIQUITIN-LIKE-SPECIFIC PROTEASE 1A"/>
    <property type="match status" value="1"/>
</dbReference>
<dbReference type="GO" id="GO:0006508">
    <property type="term" value="P:proteolysis"/>
    <property type="evidence" value="ECO:0007669"/>
    <property type="project" value="UniProtKB-KW"/>
</dbReference>
<dbReference type="PROSITE" id="PS50600">
    <property type="entry name" value="ULP_PROTEASE"/>
    <property type="match status" value="1"/>
</dbReference>
<dbReference type="Pfam" id="PF02902">
    <property type="entry name" value="Peptidase_C48"/>
    <property type="match status" value="1"/>
</dbReference>
<dbReference type="Proteomes" id="UP001552299">
    <property type="component" value="Unassembled WGS sequence"/>
</dbReference>
<comment type="caution">
    <text evidence="6">The sequence shown here is derived from an EMBL/GenBank/DDBJ whole genome shotgun (WGS) entry which is preliminary data.</text>
</comment>
<proteinExistence type="inferred from homology"/>
<keyword evidence="3" id="KW-0378">Hydrolase</keyword>
<evidence type="ECO:0000313" key="6">
    <source>
        <dbReference type="EMBL" id="KAL0925399.1"/>
    </source>
</evidence>
<dbReference type="Gene3D" id="3.40.395.10">
    <property type="entry name" value="Adenoviral Proteinase, Chain A"/>
    <property type="match status" value="1"/>
</dbReference>
<organism evidence="6 7">
    <name type="scientific">Dendrobium thyrsiflorum</name>
    <name type="common">Pinecone-like raceme dendrobium</name>
    <name type="synonym">Orchid</name>
    <dbReference type="NCBI Taxonomy" id="117978"/>
    <lineage>
        <taxon>Eukaryota</taxon>
        <taxon>Viridiplantae</taxon>
        <taxon>Streptophyta</taxon>
        <taxon>Embryophyta</taxon>
        <taxon>Tracheophyta</taxon>
        <taxon>Spermatophyta</taxon>
        <taxon>Magnoliopsida</taxon>
        <taxon>Liliopsida</taxon>
        <taxon>Asparagales</taxon>
        <taxon>Orchidaceae</taxon>
        <taxon>Epidendroideae</taxon>
        <taxon>Malaxideae</taxon>
        <taxon>Dendrobiinae</taxon>
        <taxon>Dendrobium</taxon>
    </lineage>
</organism>
<dbReference type="PANTHER" id="PTHR12606">
    <property type="entry name" value="SENTRIN/SUMO-SPECIFIC PROTEASE"/>
    <property type="match status" value="1"/>
</dbReference>
<keyword evidence="2" id="KW-0645">Protease</keyword>
<protein>
    <recommendedName>
        <fullName evidence="5">Ubiquitin-like protease family profile domain-containing protein</fullName>
    </recommendedName>
</protein>
<keyword evidence="4" id="KW-0788">Thiol protease</keyword>
<dbReference type="AlphaFoldDB" id="A0ABD0VJZ7"/>
<keyword evidence="7" id="KW-1185">Reference proteome</keyword>
<dbReference type="SUPFAM" id="SSF54001">
    <property type="entry name" value="Cysteine proteinases"/>
    <property type="match status" value="1"/>
</dbReference>
<evidence type="ECO:0000256" key="3">
    <source>
        <dbReference type="ARBA" id="ARBA00022801"/>
    </source>
</evidence>
<gene>
    <name evidence="6" type="ORF">M5K25_003724</name>
</gene>
<dbReference type="EMBL" id="JANQDX010000004">
    <property type="protein sequence ID" value="KAL0925399.1"/>
    <property type="molecule type" value="Genomic_DNA"/>
</dbReference>
<evidence type="ECO:0000256" key="1">
    <source>
        <dbReference type="ARBA" id="ARBA00005234"/>
    </source>
</evidence>
<dbReference type="InterPro" id="IPR038765">
    <property type="entry name" value="Papain-like_cys_pep_sf"/>
</dbReference>
<name>A0ABD0VJZ7_DENTH</name>
<comment type="similarity">
    <text evidence="1">Belongs to the peptidase C48 family.</text>
</comment>
<dbReference type="GO" id="GO:0008234">
    <property type="term" value="F:cysteine-type peptidase activity"/>
    <property type="evidence" value="ECO:0007669"/>
    <property type="project" value="UniProtKB-KW"/>
</dbReference>
<evidence type="ECO:0000256" key="4">
    <source>
        <dbReference type="ARBA" id="ARBA00022807"/>
    </source>
</evidence>
<feature type="domain" description="Ubiquitin-like protease family profile" evidence="5">
    <location>
        <begin position="165"/>
        <end position="355"/>
    </location>
</feature>
<evidence type="ECO:0000313" key="7">
    <source>
        <dbReference type="Proteomes" id="UP001552299"/>
    </source>
</evidence>
<sequence>MRSLTHTGHPACSICCRKNLTVGSVNDPLKSKSVKIPPATCLRSLRSPPCPYSRPRLAADSCPPLLSSVLRSLDSGESKGDLPDSVLLAVLGIKVADLEIQTNSALRIRWTMAPYYRPVTSRCYVSTYRTICDSFREIILQEVENSLRTLNIDQFLLFPSFQQNIPLMYELMKCWNASEEGFIIKGHLLKFTADEVVTLTGLNNKQILFNASFLNCTFFISFNELFLSVVSANLYISPMHRIYKSYRESTDVFVDHISKEIIKRSNLLIIPIINNMHWTLLVGKLKERVWKLYDSLPNPQHKDICVTVINDIYSEMRECFDADITKWRLNIILGTPSQSNNFDCGMFICKYMKKLFSMAK</sequence>
<dbReference type="InterPro" id="IPR003653">
    <property type="entry name" value="Peptidase_C48_C"/>
</dbReference>
<evidence type="ECO:0000259" key="5">
    <source>
        <dbReference type="PROSITE" id="PS50600"/>
    </source>
</evidence>
<evidence type="ECO:0000256" key="2">
    <source>
        <dbReference type="ARBA" id="ARBA00022670"/>
    </source>
</evidence>
<reference evidence="6 7" key="1">
    <citation type="journal article" date="2024" name="Plant Biotechnol. J.">
        <title>Dendrobium thyrsiflorum genome and its molecular insights into genes involved in important horticultural traits.</title>
        <authorList>
            <person name="Chen B."/>
            <person name="Wang J.Y."/>
            <person name="Zheng P.J."/>
            <person name="Li K.L."/>
            <person name="Liang Y.M."/>
            <person name="Chen X.F."/>
            <person name="Zhang C."/>
            <person name="Zhao X."/>
            <person name="He X."/>
            <person name="Zhang G.Q."/>
            <person name="Liu Z.J."/>
            <person name="Xu Q."/>
        </authorList>
    </citation>
    <scope>NUCLEOTIDE SEQUENCE [LARGE SCALE GENOMIC DNA]</scope>
    <source>
        <strain evidence="6">GZMU011</strain>
    </source>
</reference>